<dbReference type="InterPro" id="IPR012338">
    <property type="entry name" value="Beta-lactam/transpept-like"/>
</dbReference>
<name>A0A381QCE2_9ZZZZ</name>
<dbReference type="Gene3D" id="3.30.10.20">
    <property type="match status" value="1"/>
</dbReference>
<dbReference type="InterPro" id="IPR005543">
    <property type="entry name" value="PASTA_dom"/>
</dbReference>
<dbReference type="InterPro" id="IPR050515">
    <property type="entry name" value="Beta-lactam/transpept"/>
</dbReference>
<accession>A0A381QCE2</accession>
<reference evidence="4" key="1">
    <citation type="submission" date="2018-05" db="EMBL/GenBank/DDBJ databases">
        <authorList>
            <person name="Lanie J.A."/>
            <person name="Ng W.-L."/>
            <person name="Kazmierczak K.M."/>
            <person name="Andrzejewski T.M."/>
            <person name="Davidsen T.M."/>
            <person name="Wayne K.J."/>
            <person name="Tettelin H."/>
            <person name="Glass J.I."/>
            <person name="Rusch D."/>
            <person name="Podicherti R."/>
            <person name="Tsui H.-C.T."/>
            <person name="Winkler M.E."/>
        </authorList>
    </citation>
    <scope>NUCLEOTIDE SEQUENCE</scope>
</reference>
<evidence type="ECO:0000259" key="3">
    <source>
        <dbReference type="PROSITE" id="PS51178"/>
    </source>
</evidence>
<comment type="subcellular location">
    <subcellularLocation>
        <location evidence="1">Membrane</location>
    </subcellularLocation>
</comment>
<dbReference type="PANTHER" id="PTHR30627">
    <property type="entry name" value="PEPTIDOGLYCAN D,D-TRANSPEPTIDASE"/>
    <property type="match status" value="1"/>
</dbReference>
<dbReference type="PROSITE" id="PS51178">
    <property type="entry name" value="PASTA"/>
    <property type="match status" value="1"/>
</dbReference>
<dbReference type="Gene3D" id="3.30.450.330">
    <property type="match status" value="1"/>
</dbReference>
<dbReference type="SUPFAM" id="SSF56519">
    <property type="entry name" value="Penicillin binding protein dimerisation domain"/>
    <property type="match status" value="1"/>
</dbReference>
<evidence type="ECO:0000256" key="1">
    <source>
        <dbReference type="ARBA" id="ARBA00004370"/>
    </source>
</evidence>
<dbReference type="InterPro" id="IPR005311">
    <property type="entry name" value="PBP_dimer"/>
</dbReference>
<organism evidence="4">
    <name type="scientific">marine metagenome</name>
    <dbReference type="NCBI Taxonomy" id="408172"/>
    <lineage>
        <taxon>unclassified sequences</taxon>
        <taxon>metagenomes</taxon>
        <taxon>ecological metagenomes</taxon>
    </lineage>
</organism>
<evidence type="ECO:0000313" key="4">
    <source>
        <dbReference type="EMBL" id="SUZ77001.1"/>
    </source>
</evidence>
<protein>
    <recommendedName>
        <fullName evidence="3">PASTA domain-containing protein</fullName>
    </recommendedName>
</protein>
<dbReference type="EMBL" id="UINC01001299">
    <property type="protein sequence ID" value="SUZ77001.1"/>
    <property type="molecule type" value="Genomic_DNA"/>
</dbReference>
<keyword evidence="2" id="KW-0472">Membrane</keyword>
<dbReference type="PANTHER" id="PTHR30627:SF1">
    <property type="entry name" value="PEPTIDOGLYCAN D,D-TRANSPEPTIDASE FTSI"/>
    <property type="match status" value="1"/>
</dbReference>
<dbReference type="Pfam" id="PF03793">
    <property type="entry name" value="PASTA"/>
    <property type="match status" value="1"/>
</dbReference>
<dbReference type="SUPFAM" id="SSF54184">
    <property type="entry name" value="Penicillin-binding protein 2x (pbp-2x), c-terminal domain"/>
    <property type="match status" value="1"/>
</dbReference>
<dbReference type="GO" id="GO:0008658">
    <property type="term" value="F:penicillin binding"/>
    <property type="evidence" value="ECO:0007669"/>
    <property type="project" value="InterPro"/>
</dbReference>
<dbReference type="GO" id="GO:0005886">
    <property type="term" value="C:plasma membrane"/>
    <property type="evidence" value="ECO:0007669"/>
    <property type="project" value="TreeGrafter"/>
</dbReference>
<dbReference type="GO" id="GO:0071555">
    <property type="term" value="P:cell wall organization"/>
    <property type="evidence" value="ECO:0007669"/>
    <property type="project" value="TreeGrafter"/>
</dbReference>
<dbReference type="Gene3D" id="3.40.710.10">
    <property type="entry name" value="DD-peptidase/beta-lactamase superfamily"/>
    <property type="match status" value="1"/>
</dbReference>
<dbReference type="Gene3D" id="3.90.1310.10">
    <property type="entry name" value="Penicillin-binding protein 2a (Domain 2)"/>
    <property type="match status" value="1"/>
</dbReference>
<dbReference type="Pfam" id="PF00905">
    <property type="entry name" value="Transpeptidase"/>
    <property type="match status" value="1"/>
</dbReference>
<sequence>VVILFWVVLCGRLFSVQIFQGGEHRKKLVAQAHRKESIPAERGNIFDRNDGALTRNIAHYTISVDPSKITEKNELAKKLHKITGRPLDYYINKLNSNRNFEFLERNLKNNMIEEKQFQSISGLDIKKHYRRTYPHGSIAGQILGYTDTDDIGISGIEKDYDKFLSGTPGQVIKSKGWKGKYQSRSGLPYFPAVNGNNVKLTIDLNYQSILQEELKRRKKETNSISAMGIIMNPQTGAILAMASVPDFDNNYFSNYKIDNHHCRAITDQFEPGSTFKIVAAVGALAENKISLTEEFNCENGVFTYFDSEIEDHEPYGQLTLSQIIKHSSNIGIIKIAEKLGSKKLHKYARLFGFGLTTNLGLNGETSGTLKPEKTWSRISVGQISMGHEVAVSAIQLATAFSAIANGGYLVKPYIVEQIVQSNNKIEKYNNISYKRQIADENIMREIKKMLRQVVTSGTGVEAEIAGWEIAGKTGTAQKYINGKYSNDEFISNFVGFFPVSEPQILSAIILDEPDSPLHWGGKGAAVAFKRIMQRIINMDDKITPPVKKQETYAYTENSNPIKQSKKFNDQIPISLSTMNSNNGIRVPDVRGKSLKKAIKIISNAGLNIKVEGSGQVISQNPRPGTILHHKEICLVQLK</sequence>
<evidence type="ECO:0000256" key="2">
    <source>
        <dbReference type="ARBA" id="ARBA00023136"/>
    </source>
</evidence>
<dbReference type="SUPFAM" id="SSF56601">
    <property type="entry name" value="beta-lactamase/transpeptidase-like"/>
    <property type="match status" value="1"/>
</dbReference>
<feature type="domain" description="PASTA" evidence="3">
    <location>
        <begin position="580"/>
        <end position="638"/>
    </location>
</feature>
<proteinExistence type="predicted"/>
<dbReference type="SMART" id="SM00740">
    <property type="entry name" value="PASTA"/>
    <property type="match status" value="1"/>
</dbReference>
<dbReference type="InterPro" id="IPR036138">
    <property type="entry name" value="PBP_dimer_sf"/>
</dbReference>
<dbReference type="CDD" id="cd06575">
    <property type="entry name" value="PASTA_Pbp2x-like_2"/>
    <property type="match status" value="1"/>
</dbReference>
<gene>
    <name evidence="4" type="ORF">METZ01_LOCUS29855</name>
</gene>
<feature type="non-terminal residue" evidence="4">
    <location>
        <position position="1"/>
    </location>
</feature>
<dbReference type="InterPro" id="IPR001460">
    <property type="entry name" value="PCN-bd_Tpept"/>
</dbReference>
<dbReference type="Pfam" id="PF03717">
    <property type="entry name" value="PBP_dimer"/>
    <property type="match status" value="1"/>
</dbReference>
<dbReference type="AlphaFoldDB" id="A0A381QCE2"/>